<reference evidence="1" key="1">
    <citation type="submission" date="2021-02" db="EMBL/GenBank/DDBJ databases">
        <authorList>
            <consortium name="DOE Joint Genome Institute"/>
            <person name="Ahrendt S."/>
            <person name="Looney B.P."/>
            <person name="Miyauchi S."/>
            <person name="Morin E."/>
            <person name="Drula E."/>
            <person name="Courty P.E."/>
            <person name="Chicoki N."/>
            <person name="Fauchery L."/>
            <person name="Kohler A."/>
            <person name="Kuo A."/>
            <person name="Labutti K."/>
            <person name="Pangilinan J."/>
            <person name="Lipzen A."/>
            <person name="Riley R."/>
            <person name="Andreopoulos W."/>
            <person name="He G."/>
            <person name="Johnson J."/>
            <person name="Barry K.W."/>
            <person name="Grigoriev I.V."/>
            <person name="Nagy L."/>
            <person name="Hibbett D."/>
            <person name="Henrissat B."/>
            <person name="Matheny P.B."/>
            <person name="Labbe J."/>
            <person name="Martin F."/>
        </authorList>
    </citation>
    <scope>NUCLEOTIDE SEQUENCE</scope>
    <source>
        <strain evidence="1">EC-137</strain>
    </source>
</reference>
<reference evidence="1" key="2">
    <citation type="journal article" date="2022" name="New Phytol.">
        <title>Evolutionary transition to the ectomycorrhizal habit in the genomes of a hyperdiverse lineage of mushroom-forming fungi.</title>
        <authorList>
            <person name="Looney B."/>
            <person name="Miyauchi S."/>
            <person name="Morin E."/>
            <person name="Drula E."/>
            <person name="Courty P.E."/>
            <person name="Kohler A."/>
            <person name="Kuo A."/>
            <person name="LaButti K."/>
            <person name="Pangilinan J."/>
            <person name="Lipzen A."/>
            <person name="Riley R."/>
            <person name="Andreopoulos W."/>
            <person name="He G."/>
            <person name="Johnson J."/>
            <person name="Nolan M."/>
            <person name="Tritt A."/>
            <person name="Barry K.W."/>
            <person name="Grigoriev I.V."/>
            <person name="Nagy L.G."/>
            <person name="Hibbett D."/>
            <person name="Henrissat B."/>
            <person name="Matheny P.B."/>
            <person name="Labbe J."/>
            <person name="Martin F.M."/>
        </authorList>
    </citation>
    <scope>NUCLEOTIDE SEQUENCE</scope>
    <source>
        <strain evidence="1">EC-137</strain>
    </source>
</reference>
<comment type="caution">
    <text evidence="1">The sequence shown here is derived from an EMBL/GenBank/DDBJ whole genome shotgun (WGS) entry which is preliminary data.</text>
</comment>
<organism evidence="1 2">
    <name type="scientific">Vararia minispora EC-137</name>
    <dbReference type="NCBI Taxonomy" id="1314806"/>
    <lineage>
        <taxon>Eukaryota</taxon>
        <taxon>Fungi</taxon>
        <taxon>Dikarya</taxon>
        <taxon>Basidiomycota</taxon>
        <taxon>Agaricomycotina</taxon>
        <taxon>Agaricomycetes</taxon>
        <taxon>Russulales</taxon>
        <taxon>Lachnocladiaceae</taxon>
        <taxon>Vararia</taxon>
    </lineage>
</organism>
<keyword evidence="2" id="KW-1185">Reference proteome</keyword>
<sequence>MEEPYDTVQPADSVEFCPHPAATAIFACGTYKLEDPDLQLGDKTPTLSTPEVETPPPLPKSHQKRTGRCLFFESSRPETPSLLQELALPAILDMKWCHTSETRQPLLAIADSECNISFHEWDIEEKRIDASVSVSLGDPQVLCLSLDWANRRQPTSSLADLVVSLSNGDLALLRQDATGGLSVRDSWHAHDYEPWIAAWNYWDTNIIYSGGDDLKMKAWDIRAGFSQPVAINKRFTAGVTTIQSHPNTEHIIAVGSYDSSVRLFDTRKLLTPLTQAEVGGGAWRVKWHPSPKRTHDLLVAAMHGGFKILKFHDMWTSQDTPPVFRERWTIMKEFNKHQSLAYGVDWSHVPMQDERGETLVASASFYDHAMYLWRG</sequence>
<protein>
    <submittedName>
        <fullName evidence="1">WD-40 repeat-containing protein</fullName>
    </submittedName>
</protein>
<evidence type="ECO:0000313" key="2">
    <source>
        <dbReference type="Proteomes" id="UP000814128"/>
    </source>
</evidence>
<dbReference type="EMBL" id="MU273526">
    <property type="protein sequence ID" value="KAI0033176.1"/>
    <property type="molecule type" value="Genomic_DNA"/>
</dbReference>
<accession>A0ACB8QMV2</accession>
<name>A0ACB8QMV2_9AGAM</name>
<evidence type="ECO:0000313" key="1">
    <source>
        <dbReference type="EMBL" id="KAI0033176.1"/>
    </source>
</evidence>
<proteinExistence type="predicted"/>
<gene>
    <name evidence="1" type="ORF">K488DRAFT_48214</name>
</gene>
<dbReference type="Proteomes" id="UP000814128">
    <property type="component" value="Unassembled WGS sequence"/>
</dbReference>